<keyword evidence="1" id="KW-0812">Transmembrane</keyword>
<protein>
    <submittedName>
        <fullName evidence="2">Uncharacterized protein</fullName>
    </submittedName>
</protein>
<organism evidence="2 3">
    <name type="scientific">Halarsenatibacter silvermanii</name>
    <dbReference type="NCBI Taxonomy" id="321763"/>
    <lineage>
        <taxon>Bacteria</taxon>
        <taxon>Bacillati</taxon>
        <taxon>Bacillota</taxon>
        <taxon>Clostridia</taxon>
        <taxon>Halanaerobiales</taxon>
        <taxon>Halarsenatibacteraceae</taxon>
        <taxon>Halarsenatibacter</taxon>
    </lineage>
</organism>
<proteinExistence type="predicted"/>
<evidence type="ECO:0000313" key="3">
    <source>
        <dbReference type="Proteomes" id="UP000199476"/>
    </source>
</evidence>
<accession>A0A1G9KET2</accession>
<evidence type="ECO:0000256" key="1">
    <source>
        <dbReference type="SAM" id="Phobius"/>
    </source>
</evidence>
<dbReference type="RefSeq" id="WP_089758725.1">
    <property type="nucleotide sequence ID" value="NZ_FNGO01000005.1"/>
</dbReference>
<feature type="transmembrane region" description="Helical" evidence="1">
    <location>
        <begin position="40"/>
        <end position="58"/>
    </location>
</feature>
<reference evidence="2 3" key="1">
    <citation type="submission" date="2016-10" db="EMBL/GenBank/DDBJ databases">
        <authorList>
            <person name="de Groot N.N."/>
        </authorList>
    </citation>
    <scope>NUCLEOTIDE SEQUENCE [LARGE SCALE GENOMIC DNA]</scope>
    <source>
        <strain evidence="2 3">SLAS-1</strain>
    </source>
</reference>
<keyword evidence="3" id="KW-1185">Reference proteome</keyword>
<keyword evidence="1" id="KW-1133">Transmembrane helix</keyword>
<feature type="transmembrane region" description="Helical" evidence="1">
    <location>
        <begin position="9"/>
        <end position="34"/>
    </location>
</feature>
<gene>
    <name evidence="2" type="ORF">SAMN04488692_1054</name>
</gene>
<dbReference type="STRING" id="321763.SAMN04488692_1054"/>
<sequence>MLNYKLKYILLLASFLMISGWLLALGMVISLMNSTFLKNFISFTLMTAGFLVGMVGVMRGWKAGKSQKDLDELKEKLILGEESVESGSEEYNPYS</sequence>
<evidence type="ECO:0000313" key="2">
    <source>
        <dbReference type="EMBL" id="SDL48390.1"/>
    </source>
</evidence>
<name>A0A1G9KET2_9FIRM</name>
<dbReference type="AlphaFoldDB" id="A0A1G9KET2"/>
<dbReference type="EMBL" id="FNGO01000005">
    <property type="protein sequence ID" value="SDL48390.1"/>
    <property type="molecule type" value="Genomic_DNA"/>
</dbReference>
<keyword evidence="1" id="KW-0472">Membrane</keyword>
<dbReference type="Proteomes" id="UP000199476">
    <property type="component" value="Unassembled WGS sequence"/>
</dbReference>